<organism evidence="6 7">
    <name type="scientific">Xyrichtys novacula</name>
    <name type="common">Pearly razorfish</name>
    <name type="synonym">Hemipteronotus novacula</name>
    <dbReference type="NCBI Taxonomy" id="13765"/>
    <lineage>
        <taxon>Eukaryota</taxon>
        <taxon>Metazoa</taxon>
        <taxon>Chordata</taxon>
        <taxon>Craniata</taxon>
        <taxon>Vertebrata</taxon>
        <taxon>Euteleostomi</taxon>
        <taxon>Actinopterygii</taxon>
        <taxon>Neopterygii</taxon>
        <taxon>Teleostei</taxon>
        <taxon>Neoteleostei</taxon>
        <taxon>Acanthomorphata</taxon>
        <taxon>Eupercaria</taxon>
        <taxon>Labriformes</taxon>
        <taxon>Labridae</taxon>
        <taxon>Xyrichtys</taxon>
    </lineage>
</organism>
<evidence type="ECO:0000256" key="2">
    <source>
        <dbReference type="ARBA" id="ARBA00022723"/>
    </source>
</evidence>
<evidence type="ECO:0000313" key="6">
    <source>
        <dbReference type="EMBL" id="CAJ1059561.1"/>
    </source>
</evidence>
<keyword evidence="3" id="KW-0863">Zinc-finger</keyword>
<dbReference type="EMBL" id="OY660870">
    <property type="protein sequence ID" value="CAJ1059561.1"/>
    <property type="molecule type" value="Genomic_DNA"/>
</dbReference>
<comment type="subcellular location">
    <subcellularLocation>
        <location evidence="1">Nucleus</location>
    </subcellularLocation>
</comment>
<dbReference type="InterPro" id="IPR052035">
    <property type="entry name" value="ZnF_BED_domain_contain"/>
</dbReference>
<name>A0AAV1FF26_XYRNO</name>
<evidence type="ECO:0000313" key="7">
    <source>
        <dbReference type="Proteomes" id="UP001178508"/>
    </source>
</evidence>
<dbReference type="SUPFAM" id="SSF53098">
    <property type="entry name" value="Ribonuclease H-like"/>
    <property type="match status" value="1"/>
</dbReference>
<gene>
    <name evidence="6" type="ORF">XNOV1_A016159</name>
</gene>
<dbReference type="InterPro" id="IPR012337">
    <property type="entry name" value="RNaseH-like_sf"/>
</dbReference>
<dbReference type="PANTHER" id="PTHR46481">
    <property type="entry name" value="ZINC FINGER BED DOMAIN-CONTAINING PROTEIN 4"/>
    <property type="match status" value="1"/>
</dbReference>
<sequence length="333" mass="37886">MIVSTPSALETVDNQSFRDFFTTLDPSLEIPTTSVIRSQLLKTYSEKKQALKSILSNADDMSLTCESWSYRAEDSFLTVSCHFVDNLGNLKSYMLSTVCLFGDESADNIKSHLKAIMEAWGVKEKVHSVVRASLPQLKRVPVNWMVMPCFADTLNVVFKALMSEEDLDGVFRKCQNIVKFFELDPEAEGKLRDIAEEELNLYCGDRWLLWLDMLEGVMKQREAMVVVFAQKKKIDLILNEDETVKVQNIISALIPLKRATAMMKTEGFQSISVVLPVLMKLMEGPREEERKGNVVAKKLRSICKEEFGDISKHAMAVFTFLDPRYKDKLGEQN</sequence>
<reference evidence="6" key="1">
    <citation type="submission" date="2023-08" db="EMBL/GenBank/DDBJ databases">
        <authorList>
            <person name="Alioto T."/>
            <person name="Alioto T."/>
            <person name="Gomez Garrido J."/>
        </authorList>
    </citation>
    <scope>NUCLEOTIDE SEQUENCE</scope>
</reference>
<evidence type="ECO:0000256" key="1">
    <source>
        <dbReference type="ARBA" id="ARBA00004123"/>
    </source>
</evidence>
<evidence type="ECO:0000256" key="3">
    <source>
        <dbReference type="ARBA" id="ARBA00022771"/>
    </source>
</evidence>
<dbReference type="Proteomes" id="UP001178508">
    <property type="component" value="Chromosome 7"/>
</dbReference>
<dbReference type="PANTHER" id="PTHR46481:SF10">
    <property type="entry name" value="ZINC FINGER BED DOMAIN-CONTAINING PROTEIN 39"/>
    <property type="match status" value="1"/>
</dbReference>
<dbReference type="GO" id="GO:0005634">
    <property type="term" value="C:nucleus"/>
    <property type="evidence" value="ECO:0007669"/>
    <property type="project" value="UniProtKB-SubCell"/>
</dbReference>
<keyword evidence="2" id="KW-0479">Metal-binding</keyword>
<dbReference type="AlphaFoldDB" id="A0AAV1FF26"/>
<protein>
    <submittedName>
        <fullName evidence="6">Zinc finger BED domain-containing protein 1</fullName>
    </submittedName>
</protein>
<proteinExistence type="predicted"/>
<dbReference type="GO" id="GO:0008270">
    <property type="term" value="F:zinc ion binding"/>
    <property type="evidence" value="ECO:0007669"/>
    <property type="project" value="UniProtKB-KW"/>
</dbReference>
<evidence type="ECO:0000256" key="5">
    <source>
        <dbReference type="ARBA" id="ARBA00023242"/>
    </source>
</evidence>
<keyword evidence="4" id="KW-0862">Zinc</keyword>
<evidence type="ECO:0000256" key="4">
    <source>
        <dbReference type="ARBA" id="ARBA00022833"/>
    </source>
</evidence>
<accession>A0AAV1FF26</accession>
<keyword evidence="7" id="KW-1185">Reference proteome</keyword>
<keyword evidence="5" id="KW-0539">Nucleus</keyword>